<keyword evidence="5 6" id="KW-0472">Membrane</keyword>
<feature type="transmembrane region" description="Helical" evidence="6">
    <location>
        <begin position="188"/>
        <end position="210"/>
    </location>
</feature>
<feature type="transmembrane region" description="Helical" evidence="6">
    <location>
        <begin position="30"/>
        <end position="46"/>
    </location>
</feature>
<dbReference type="CDD" id="cd06579">
    <property type="entry name" value="TM_PBP1_transp_AraH_like"/>
    <property type="match status" value="1"/>
</dbReference>
<name>A0ABS8ZM07_9PSEU</name>
<dbReference type="EMBL" id="JAJVCN010000003">
    <property type="protein sequence ID" value="MCE7007646.1"/>
    <property type="molecule type" value="Genomic_DNA"/>
</dbReference>
<proteinExistence type="predicted"/>
<keyword evidence="2" id="KW-1003">Cell membrane</keyword>
<evidence type="ECO:0000256" key="6">
    <source>
        <dbReference type="SAM" id="Phobius"/>
    </source>
</evidence>
<keyword evidence="4 6" id="KW-1133">Transmembrane helix</keyword>
<evidence type="ECO:0000256" key="3">
    <source>
        <dbReference type="ARBA" id="ARBA00022692"/>
    </source>
</evidence>
<comment type="subcellular location">
    <subcellularLocation>
        <location evidence="1">Cell membrane</location>
        <topology evidence="1">Multi-pass membrane protein</topology>
    </subcellularLocation>
</comment>
<comment type="caution">
    <text evidence="7">The sequence shown here is derived from an EMBL/GenBank/DDBJ whole genome shotgun (WGS) entry which is preliminary data.</text>
</comment>
<dbReference type="RefSeq" id="WP_233729228.1">
    <property type="nucleotide sequence ID" value="NZ_JAJVCN010000003.1"/>
</dbReference>
<feature type="transmembrane region" description="Helical" evidence="6">
    <location>
        <begin position="76"/>
        <end position="94"/>
    </location>
</feature>
<dbReference type="Proteomes" id="UP001521150">
    <property type="component" value="Unassembled WGS sequence"/>
</dbReference>
<reference evidence="7 8" key="1">
    <citation type="submission" date="2021-12" db="EMBL/GenBank/DDBJ databases">
        <title>Genome sequence of Kibdelosporangium philippinense ATCC 49844.</title>
        <authorList>
            <person name="Fedorov E.A."/>
            <person name="Omeragic M."/>
            <person name="Shalygina K.F."/>
            <person name="Maclea K.S."/>
        </authorList>
    </citation>
    <scope>NUCLEOTIDE SEQUENCE [LARGE SCALE GENOMIC DNA]</scope>
    <source>
        <strain evidence="7 8">ATCC 49844</strain>
    </source>
</reference>
<feature type="transmembrane region" description="Helical" evidence="6">
    <location>
        <begin position="222"/>
        <end position="255"/>
    </location>
</feature>
<keyword evidence="8" id="KW-1185">Reference proteome</keyword>
<feature type="transmembrane region" description="Helical" evidence="6">
    <location>
        <begin position="267"/>
        <end position="284"/>
    </location>
</feature>
<gene>
    <name evidence="7" type="ORF">LWC34_33205</name>
</gene>
<accession>A0ABS8ZM07</accession>
<evidence type="ECO:0000256" key="2">
    <source>
        <dbReference type="ARBA" id="ARBA00022475"/>
    </source>
</evidence>
<organism evidence="7 8">
    <name type="scientific">Kibdelosporangium philippinense</name>
    <dbReference type="NCBI Taxonomy" id="211113"/>
    <lineage>
        <taxon>Bacteria</taxon>
        <taxon>Bacillati</taxon>
        <taxon>Actinomycetota</taxon>
        <taxon>Actinomycetes</taxon>
        <taxon>Pseudonocardiales</taxon>
        <taxon>Pseudonocardiaceae</taxon>
        <taxon>Kibdelosporangium</taxon>
    </lineage>
</organism>
<evidence type="ECO:0000313" key="7">
    <source>
        <dbReference type="EMBL" id="MCE7007646.1"/>
    </source>
</evidence>
<dbReference type="Pfam" id="PF02653">
    <property type="entry name" value="BPD_transp_2"/>
    <property type="match status" value="1"/>
</dbReference>
<evidence type="ECO:0000256" key="1">
    <source>
        <dbReference type="ARBA" id="ARBA00004651"/>
    </source>
</evidence>
<dbReference type="PANTHER" id="PTHR32196">
    <property type="entry name" value="ABC TRANSPORTER PERMEASE PROTEIN YPHD-RELATED-RELATED"/>
    <property type="match status" value="1"/>
</dbReference>
<feature type="transmembrane region" description="Helical" evidence="6">
    <location>
        <begin position="99"/>
        <end position="115"/>
    </location>
</feature>
<evidence type="ECO:0000313" key="8">
    <source>
        <dbReference type="Proteomes" id="UP001521150"/>
    </source>
</evidence>
<evidence type="ECO:0000256" key="4">
    <source>
        <dbReference type="ARBA" id="ARBA00022989"/>
    </source>
</evidence>
<keyword evidence="3 6" id="KW-0812">Transmembrane</keyword>
<evidence type="ECO:0000256" key="5">
    <source>
        <dbReference type="ARBA" id="ARBA00023136"/>
    </source>
</evidence>
<protein>
    <submittedName>
        <fullName evidence="7">ABC transporter permease</fullName>
    </submittedName>
</protein>
<sequence>MTRGAPSIFLLLLVFTPAPLDHLSTMVNQASALAIVAVGMTMVVVTKGIDLSVGAVYALGAVLAAYSSQWGVLPALLIPLAAGALAGAAQGWLIGRKQLAPFIVTVGGLLFTRGFGQLISDEGQRTYVVPKDSGFLTLGQIALPLALAVALFCGLLLRRTPFGLRMAAVGGSEDASDLMGVPVARTKILVYMMSGTLAGLAGTIAAAQAGTGAANVGVGLELQAIAAVAIGGTMLCGGSGTVAGTLAGVAVLWLIRDLFADRPHQQAVISGGLLIVILVAQALLRRTRSGSFTQAE</sequence>
<feature type="transmembrane region" description="Helical" evidence="6">
    <location>
        <begin position="135"/>
        <end position="157"/>
    </location>
</feature>
<dbReference type="PANTHER" id="PTHR32196:SF63">
    <property type="entry name" value="INNER MEMBRANE ABC TRANSPORTER PERMEASE PROTEIN YJFF"/>
    <property type="match status" value="1"/>
</dbReference>
<dbReference type="InterPro" id="IPR001851">
    <property type="entry name" value="ABC_transp_permease"/>
</dbReference>